<dbReference type="SUPFAM" id="SSF46689">
    <property type="entry name" value="Homeodomain-like"/>
    <property type="match status" value="1"/>
</dbReference>
<dbReference type="Proteomes" id="UP000093267">
    <property type="component" value="Chromosome"/>
</dbReference>
<feature type="DNA-binding region" description="H-T-H motif" evidence="2">
    <location>
        <begin position="32"/>
        <end position="51"/>
    </location>
</feature>
<evidence type="ECO:0000256" key="1">
    <source>
        <dbReference type="ARBA" id="ARBA00023125"/>
    </source>
</evidence>
<dbReference type="RefSeq" id="WP_054708815.1">
    <property type="nucleotide sequence ID" value="NZ_CP014912.1"/>
</dbReference>
<dbReference type="InterPro" id="IPR001647">
    <property type="entry name" value="HTH_TetR"/>
</dbReference>
<keyword evidence="5" id="KW-1185">Reference proteome</keyword>
<dbReference type="EMBL" id="CP014924">
    <property type="protein sequence ID" value="ANZ65899.1"/>
    <property type="molecule type" value="Genomic_DNA"/>
</dbReference>
<accession>A0A1B2IV51</accession>
<dbReference type="OrthoDB" id="9810250at2"/>
<evidence type="ECO:0000313" key="4">
    <source>
        <dbReference type="EMBL" id="ANZ65899.1"/>
    </source>
</evidence>
<reference evidence="4 5" key="1">
    <citation type="submission" date="2016-03" db="EMBL/GenBank/DDBJ databases">
        <title>Pediococcus and Lactobacillus from brewery environment - whole genome sequencing and assembly.</title>
        <authorList>
            <person name="Behr J."/>
            <person name="Geissler A.J."/>
            <person name="Vogel R.F."/>
        </authorList>
    </citation>
    <scope>NUCLEOTIDE SEQUENCE [LARGE SCALE GENOMIC DNA]</scope>
    <source>
        <strain evidence="4 5">TMW 1.1995</strain>
    </source>
</reference>
<proteinExistence type="predicted"/>
<dbReference type="InterPro" id="IPR009057">
    <property type="entry name" value="Homeodomain-like_sf"/>
</dbReference>
<sequence>MTYDSQKMNDRRDALFAALLILLKTKPLSKISVTQLCQEAHVSRMFYYRNYTSFEDVITEKLERIFRNQMRFMEKHHFTDPIQFGTLFFSFYRTYVDELKTFIRSDLKYLIYYIFKDDIIQLFQHGMLPENRLMSDHYWQAFVSAGLTETLFDWVINGAVESDAEMGEKIAQIIHNPN</sequence>
<dbReference type="Gene3D" id="1.10.357.10">
    <property type="entry name" value="Tetracycline Repressor, domain 2"/>
    <property type="match status" value="1"/>
</dbReference>
<feature type="domain" description="HTH tetR-type" evidence="3">
    <location>
        <begin position="9"/>
        <end position="69"/>
    </location>
</feature>
<gene>
    <name evidence="4" type="ORF">AYR63_01250</name>
</gene>
<evidence type="ECO:0000256" key="2">
    <source>
        <dbReference type="PROSITE-ProRule" id="PRU00335"/>
    </source>
</evidence>
<dbReference type="PROSITE" id="PS50977">
    <property type="entry name" value="HTH_TETR_2"/>
    <property type="match status" value="1"/>
</dbReference>
<dbReference type="GO" id="GO:0003677">
    <property type="term" value="F:DNA binding"/>
    <property type="evidence" value="ECO:0007669"/>
    <property type="project" value="UniProtKB-UniRule"/>
</dbReference>
<organism evidence="4 5">
    <name type="scientific">Secundilactobacillus paracollinoides</name>
    <dbReference type="NCBI Taxonomy" id="240427"/>
    <lineage>
        <taxon>Bacteria</taxon>
        <taxon>Bacillati</taxon>
        <taxon>Bacillota</taxon>
        <taxon>Bacilli</taxon>
        <taxon>Lactobacillales</taxon>
        <taxon>Lactobacillaceae</taxon>
        <taxon>Secundilactobacillus</taxon>
    </lineage>
</organism>
<evidence type="ECO:0000313" key="5">
    <source>
        <dbReference type="Proteomes" id="UP000093267"/>
    </source>
</evidence>
<dbReference type="KEGG" id="lpd:AYR62_01695"/>
<protein>
    <recommendedName>
        <fullName evidence="3">HTH tetR-type domain-containing protein</fullName>
    </recommendedName>
</protein>
<dbReference type="AlphaFoldDB" id="A0A1B2IV51"/>
<name>A0A1B2IV51_9LACO</name>
<dbReference type="STRING" id="240427.AYR62_01695"/>
<keyword evidence="1 2" id="KW-0238">DNA-binding</keyword>
<evidence type="ECO:0000259" key="3">
    <source>
        <dbReference type="PROSITE" id="PS50977"/>
    </source>
</evidence>